<comment type="similarity">
    <text evidence="1">Belongs to the sigma-70 factor family. ECF subfamily.</text>
</comment>
<feature type="domain" description="RNA polymerase sigma-70 region 2" evidence="6">
    <location>
        <begin position="24"/>
        <end position="91"/>
    </location>
</feature>
<reference evidence="8" key="1">
    <citation type="journal article" date="2014" name="Front. Microbiol.">
        <title>High frequency of phylogenetically diverse reductive dehalogenase-homologous genes in deep subseafloor sedimentary metagenomes.</title>
        <authorList>
            <person name="Kawai M."/>
            <person name="Futagami T."/>
            <person name="Toyoda A."/>
            <person name="Takaki Y."/>
            <person name="Nishi S."/>
            <person name="Hori S."/>
            <person name="Arai W."/>
            <person name="Tsubouchi T."/>
            <person name="Morono Y."/>
            <person name="Uchiyama I."/>
            <person name="Ito T."/>
            <person name="Fujiyama A."/>
            <person name="Inagaki F."/>
            <person name="Takami H."/>
        </authorList>
    </citation>
    <scope>NUCLEOTIDE SEQUENCE</scope>
    <source>
        <strain evidence="8">Expedition CK06-06</strain>
    </source>
</reference>
<organism evidence="8">
    <name type="scientific">marine sediment metagenome</name>
    <dbReference type="NCBI Taxonomy" id="412755"/>
    <lineage>
        <taxon>unclassified sequences</taxon>
        <taxon>metagenomes</taxon>
        <taxon>ecological metagenomes</taxon>
    </lineage>
</organism>
<dbReference type="AlphaFoldDB" id="X1VKB5"/>
<keyword evidence="3" id="KW-0731">Sigma factor</keyword>
<keyword evidence="2" id="KW-0805">Transcription regulation</keyword>
<evidence type="ECO:0000256" key="1">
    <source>
        <dbReference type="ARBA" id="ARBA00010641"/>
    </source>
</evidence>
<dbReference type="PROSITE" id="PS01063">
    <property type="entry name" value="SIGMA70_ECF"/>
    <property type="match status" value="1"/>
</dbReference>
<dbReference type="GO" id="GO:0006352">
    <property type="term" value="P:DNA-templated transcription initiation"/>
    <property type="evidence" value="ECO:0007669"/>
    <property type="project" value="InterPro"/>
</dbReference>
<accession>X1VKB5</accession>
<dbReference type="InterPro" id="IPR014284">
    <property type="entry name" value="RNA_pol_sigma-70_dom"/>
</dbReference>
<dbReference type="InterPro" id="IPR039425">
    <property type="entry name" value="RNA_pol_sigma-70-like"/>
</dbReference>
<dbReference type="InterPro" id="IPR000838">
    <property type="entry name" value="RNA_pol_sigma70_ECF_CS"/>
</dbReference>
<dbReference type="PANTHER" id="PTHR43133:SF8">
    <property type="entry name" value="RNA POLYMERASE SIGMA FACTOR HI_1459-RELATED"/>
    <property type="match status" value="1"/>
</dbReference>
<evidence type="ECO:0000256" key="4">
    <source>
        <dbReference type="ARBA" id="ARBA00023125"/>
    </source>
</evidence>
<dbReference type="Gene3D" id="1.10.1740.10">
    <property type="match status" value="1"/>
</dbReference>
<sequence>MNGHLEKKLVTSCRNGDKSAYTGLVKVYAGRVFGICLGMLGDSHDAEDVAQQALLKGFTDISQLRHGERFGAWIGRIAKNLCIDFIRRQKRNRNALVERAEASQGGSKEYPELEGALARLPQDSRLVLMLYYFDGRSTKNIAETFETSEAAVQTRISRARKQLREILDTERG</sequence>
<evidence type="ECO:0000259" key="6">
    <source>
        <dbReference type="Pfam" id="PF04542"/>
    </source>
</evidence>
<dbReference type="Gene3D" id="1.10.10.10">
    <property type="entry name" value="Winged helix-like DNA-binding domain superfamily/Winged helix DNA-binding domain"/>
    <property type="match status" value="1"/>
</dbReference>
<keyword evidence="4" id="KW-0238">DNA-binding</keyword>
<name>X1VKB5_9ZZZZ</name>
<gene>
    <name evidence="8" type="ORF">S12H4_46487</name>
</gene>
<keyword evidence="5" id="KW-0804">Transcription</keyword>
<dbReference type="NCBIfam" id="TIGR02937">
    <property type="entry name" value="sigma70-ECF"/>
    <property type="match status" value="1"/>
</dbReference>
<dbReference type="EMBL" id="BARW01028846">
    <property type="protein sequence ID" value="GAJ15981.1"/>
    <property type="molecule type" value="Genomic_DNA"/>
</dbReference>
<dbReference type="Pfam" id="PF08281">
    <property type="entry name" value="Sigma70_r4_2"/>
    <property type="match status" value="1"/>
</dbReference>
<dbReference type="SUPFAM" id="SSF88946">
    <property type="entry name" value="Sigma2 domain of RNA polymerase sigma factors"/>
    <property type="match status" value="1"/>
</dbReference>
<dbReference type="PANTHER" id="PTHR43133">
    <property type="entry name" value="RNA POLYMERASE ECF-TYPE SIGMA FACTO"/>
    <property type="match status" value="1"/>
</dbReference>
<dbReference type="InterPro" id="IPR036388">
    <property type="entry name" value="WH-like_DNA-bd_sf"/>
</dbReference>
<dbReference type="Pfam" id="PF04542">
    <property type="entry name" value="Sigma70_r2"/>
    <property type="match status" value="1"/>
</dbReference>
<dbReference type="InterPro" id="IPR013325">
    <property type="entry name" value="RNA_pol_sigma_r2"/>
</dbReference>
<dbReference type="GO" id="GO:0016987">
    <property type="term" value="F:sigma factor activity"/>
    <property type="evidence" value="ECO:0007669"/>
    <property type="project" value="UniProtKB-KW"/>
</dbReference>
<evidence type="ECO:0000256" key="3">
    <source>
        <dbReference type="ARBA" id="ARBA00023082"/>
    </source>
</evidence>
<comment type="caution">
    <text evidence="8">The sequence shown here is derived from an EMBL/GenBank/DDBJ whole genome shotgun (WGS) entry which is preliminary data.</text>
</comment>
<evidence type="ECO:0000313" key="8">
    <source>
        <dbReference type="EMBL" id="GAJ15981.1"/>
    </source>
</evidence>
<protein>
    <recommendedName>
        <fullName evidence="9">RNA polymerase sigma factor</fullName>
    </recommendedName>
</protein>
<evidence type="ECO:0000256" key="5">
    <source>
        <dbReference type="ARBA" id="ARBA00023163"/>
    </source>
</evidence>
<feature type="non-terminal residue" evidence="8">
    <location>
        <position position="172"/>
    </location>
</feature>
<evidence type="ECO:0008006" key="9">
    <source>
        <dbReference type="Google" id="ProtNLM"/>
    </source>
</evidence>
<dbReference type="CDD" id="cd06171">
    <property type="entry name" value="Sigma70_r4"/>
    <property type="match status" value="1"/>
</dbReference>
<dbReference type="SUPFAM" id="SSF88659">
    <property type="entry name" value="Sigma3 and sigma4 domains of RNA polymerase sigma factors"/>
    <property type="match status" value="1"/>
</dbReference>
<dbReference type="InterPro" id="IPR013324">
    <property type="entry name" value="RNA_pol_sigma_r3/r4-like"/>
</dbReference>
<evidence type="ECO:0000256" key="2">
    <source>
        <dbReference type="ARBA" id="ARBA00023015"/>
    </source>
</evidence>
<proteinExistence type="inferred from homology"/>
<evidence type="ECO:0000259" key="7">
    <source>
        <dbReference type="Pfam" id="PF08281"/>
    </source>
</evidence>
<dbReference type="InterPro" id="IPR007627">
    <property type="entry name" value="RNA_pol_sigma70_r2"/>
</dbReference>
<dbReference type="GO" id="GO:0003677">
    <property type="term" value="F:DNA binding"/>
    <property type="evidence" value="ECO:0007669"/>
    <property type="project" value="UniProtKB-KW"/>
</dbReference>
<feature type="domain" description="RNA polymerase sigma factor 70 region 4 type 2" evidence="7">
    <location>
        <begin position="113"/>
        <end position="163"/>
    </location>
</feature>
<dbReference type="InterPro" id="IPR013249">
    <property type="entry name" value="RNA_pol_sigma70_r4_t2"/>
</dbReference>